<name>U5DKP4_9CHRO</name>
<evidence type="ECO:0000313" key="2">
    <source>
        <dbReference type="Proteomes" id="UP000016960"/>
    </source>
</evidence>
<dbReference type="AlphaFoldDB" id="U5DKP4"/>
<dbReference type="Proteomes" id="UP000016960">
    <property type="component" value="Unassembled WGS sequence"/>
</dbReference>
<dbReference type="PATRIC" id="fig|582515.4.peg.2686"/>
<keyword evidence="2" id="KW-1185">Reference proteome</keyword>
<proteinExistence type="predicted"/>
<comment type="caution">
    <text evidence="1">The sequence shown here is derived from an EMBL/GenBank/DDBJ whole genome shotgun (WGS) entry which is preliminary data.</text>
</comment>
<sequence length="152" mass="16155">MVQIRRRHNAIASAIVGLVVGWGAIASVPGSAHQVEIQNDVGATLHIEPDDTPQAGRPTLAWFALTRRGGRTIPLSQCDCSLAVYALPLNAGEPPLLTPPLQPVDAERYAGIPGAELTFPDPGAYRLQLSGSPQAGEDFTPFEFAFDVTVSR</sequence>
<reference evidence="1 2" key="1">
    <citation type="submission" date="2013-05" db="EMBL/GenBank/DDBJ databases">
        <title>Draft genome sequence of Rubidibacter lacunae KORDI 51-2.</title>
        <authorList>
            <person name="Choi D.H."/>
            <person name="Noh J.H."/>
            <person name="Kwon K.-K."/>
            <person name="Lee J.-H."/>
            <person name="Ryu J.-Y."/>
        </authorList>
    </citation>
    <scope>NUCLEOTIDE SEQUENCE [LARGE SCALE GENOMIC DNA]</scope>
    <source>
        <strain evidence="1 2">KORDI 51-2</strain>
    </source>
</reference>
<dbReference type="RefSeq" id="WP_022607586.1">
    <property type="nucleotide sequence ID" value="NZ_ASSJ01000055.1"/>
</dbReference>
<dbReference type="STRING" id="582515.KR51_00023870"/>
<dbReference type="eggNOG" id="ENOG503134N">
    <property type="taxonomic scope" value="Bacteria"/>
</dbReference>
<accession>U5DKP4</accession>
<dbReference type="InParanoid" id="U5DKP4"/>
<evidence type="ECO:0000313" key="1">
    <source>
        <dbReference type="EMBL" id="ERN41124.1"/>
    </source>
</evidence>
<gene>
    <name evidence="1" type="ORF">KR51_00023870</name>
</gene>
<protein>
    <submittedName>
        <fullName evidence="1">Uncharacterized protein</fullName>
    </submittedName>
</protein>
<dbReference type="OrthoDB" id="509850at2"/>
<dbReference type="EMBL" id="ASSJ01000055">
    <property type="protein sequence ID" value="ERN41124.1"/>
    <property type="molecule type" value="Genomic_DNA"/>
</dbReference>
<organism evidence="1 2">
    <name type="scientific">Rubidibacter lacunae KORDI 51-2</name>
    <dbReference type="NCBI Taxonomy" id="582515"/>
    <lineage>
        <taxon>Bacteria</taxon>
        <taxon>Bacillati</taxon>
        <taxon>Cyanobacteriota</taxon>
        <taxon>Cyanophyceae</taxon>
        <taxon>Oscillatoriophycideae</taxon>
        <taxon>Chroococcales</taxon>
        <taxon>Aphanothecaceae</taxon>
        <taxon>Rubidibacter</taxon>
    </lineage>
</organism>